<dbReference type="GO" id="GO:0015288">
    <property type="term" value="F:porin activity"/>
    <property type="evidence" value="ECO:0007669"/>
    <property type="project" value="TreeGrafter"/>
</dbReference>
<sequence>MNTLTKVVIATSLLSVGTHALANDYKTTIEYRHQYVDGGNKHSDRIKAFLDTGKGLGFELDARYNNDQKDNMFDSMNMNGSEFSAFYYTKLNPNTVGLVGMSLDFSEPGLIYVPYARLNYKFDNNIRVQARYKWKLWDYGMTGQDGSSYHSKIQQFDTWLGYNIQNWDFQYEFNIWKEMESNGKPLFDNDDMNYLHNFRLMYTYKTAEGTIWRPFVEVGNISQSNITDDRQTRYRMGIKYTW</sequence>
<dbReference type="AlphaFoldDB" id="A0A0J1GIL7"/>
<dbReference type="Pfam" id="PF06178">
    <property type="entry name" value="KdgM"/>
    <property type="match status" value="1"/>
</dbReference>
<organism evidence="3 4">
    <name type="scientific">Photobacterium aphoticum</name>
    <dbReference type="NCBI Taxonomy" id="754436"/>
    <lineage>
        <taxon>Bacteria</taxon>
        <taxon>Pseudomonadati</taxon>
        <taxon>Pseudomonadota</taxon>
        <taxon>Gammaproteobacteria</taxon>
        <taxon>Vibrionales</taxon>
        <taxon>Vibrionaceae</taxon>
        <taxon>Photobacterium</taxon>
    </lineage>
</organism>
<proteinExistence type="predicted"/>
<protein>
    <submittedName>
        <fullName evidence="3">Outer membrane protein</fullName>
    </submittedName>
</protein>
<dbReference type="OrthoDB" id="5817226at2"/>
<evidence type="ECO:0000256" key="1">
    <source>
        <dbReference type="ARBA" id="ARBA00022729"/>
    </source>
</evidence>
<dbReference type="RefSeq" id="WP_047875619.1">
    <property type="nucleotide sequence ID" value="NZ_BMYC01000012.1"/>
</dbReference>
<gene>
    <name evidence="3" type="ORF">ABT58_16960</name>
</gene>
<dbReference type="InterPro" id="IPR009331">
    <property type="entry name" value="Oligogalacturonate-sp_porin"/>
</dbReference>
<dbReference type="GO" id="GO:0009279">
    <property type="term" value="C:cell outer membrane"/>
    <property type="evidence" value="ECO:0007669"/>
    <property type="project" value="TreeGrafter"/>
</dbReference>
<accession>A0A0J1GIL7</accession>
<dbReference type="GO" id="GO:0015772">
    <property type="term" value="P:oligosaccharide transport"/>
    <property type="evidence" value="ECO:0007669"/>
    <property type="project" value="TreeGrafter"/>
</dbReference>
<evidence type="ECO:0000313" key="3">
    <source>
        <dbReference type="EMBL" id="KLU99534.1"/>
    </source>
</evidence>
<evidence type="ECO:0000313" key="4">
    <source>
        <dbReference type="Proteomes" id="UP000036426"/>
    </source>
</evidence>
<name>A0A0J1GIL7_9GAMM</name>
<feature type="chain" id="PRO_5005251819" evidence="2">
    <location>
        <begin position="23"/>
        <end position="242"/>
    </location>
</feature>
<dbReference type="InterPro" id="IPR053713">
    <property type="entry name" value="Bact_OM_Channel_sf"/>
</dbReference>
<dbReference type="EMBL" id="LDOV01000030">
    <property type="protein sequence ID" value="KLU99534.1"/>
    <property type="molecule type" value="Genomic_DNA"/>
</dbReference>
<reference evidence="3 4" key="1">
    <citation type="submission" date="2015-05" db="EMBL/GenBank/DDBJ databases">
        <title>Photobacterium galathea sp. nov.</title>
        <authorList>
            <person name="Machado H."/>
            <person name="Gram L."/>
        </authorList>
    </citation>
    <scope>NUCLEOTIDE SEQUENCE [LARGE SCALE GENOMIC DNA]</scope>
    <source>
        <strain evidence="3 4">DSM 25995</strain>
    </source>
</reference>
<dbReference type="PANTHER" id="PTHR38105:SF5">
    <property type="entry name" value="OUTER MEMBRANE PROTEIN"/>
    <property type="match status" value="1"/>
</dbReference>
<dbReference type="Proteomes" id="UP000036426">
    <property type="component" value="Unassembled WGS sequence"/>
</dbReference>
<dbReference type="PATRIC" id="fig|754436.4.peg.3594"/>
<evidence type="ECO:0000256" key="2">
    <source>
        <dbReference type="SAM" id="SignalP"/>
    </source>
</evidence>
<keyword evidence="1 2" id="KW-0732">Signal</keyword>
<comment type="caution">
    <text evidence="3">The sequence shown here is derived from an EMBL/GenBank/DDBJ whole genome shotgun (WGS) entry which is preliminary data.</text>
</comment>
<dbReference type="Gene3D" id="2.40.160.40">
    <property type="entry name" value="monomeric porin ompg"/>
    <property type="match status" value="1"/>
</dbReference>
<dbReference type="PANTHER" id="PTHR38105">
    <property type="entry name" value="OUTER MEMBRANE PROTEIN-RELATED-RELATED"/>
    <property type="match status" value="1"/>
</dbReference>
<feature type="signal peptide" evidence="2">
    <location>
        <begin position="1"/>
        <end position="22"/>
    </location>
</feature>
<keyword evidence="4" id="KW-1185">Reference proteome</keyword>